<dbReference type="Proteomes" id="UP000190057">
    <property type="component" value="Chromosome"/>
</dbReference>
<keyword evidence="2" id="KW-1185">Reference proteome</keyword>
<evidence type="ECO:0000313" key="1">
    <source>
        <dbReference type="EMBL" id="ATC36322.1"/>
    </source>
</evidence>
<protein>
    <recommendedName>
        <fullName evidence="3">Fibrobacter succinogenes major paralogous domain-containing protein</fullName>
    </recommendedName>
</protein>
<reference evidence="1 2" key="1">
    <citation type="submission" date="2017-09" db="EMBL/GenBank/DDBJ databases">
        <title>Complete circularized genomes of four mosquito-derived Elizabethkingia anophelis isolates.</title>
        <authorList>
            <person name="Nicholson A.C."/>
            <person name="Xu J."/>
        </authorList>
    </citation>
    <scope>NUCLEOTIDE SEQUENCE [LARGE SCALE GENOMIC DNA]</scope>
    <source>
        <strain evidence="1 2">R26</strain>
    </source>
</reference>
<evidence type="ECO:0000313" key="2">
    <source>
        <dbReference type="Proteomes" id="UP000190057"/>
    </source>
</evidence>
<dbReference type="GeneID" id="56684582"/>
<gene>
    <name evidence="1" type="ORF">BAZ09_008885</name>
</gene>
<dbReference type="RefSeq" id="WP_009089199.1">
    <property type="nucleotide sequence ID" value="NZ_ANIW01000055.1"/>
</dbReference>
<accession>A0ABN5BZL6</accession>
<name>A0ABN5BZL6_9FLAO</name>
<proteinExistence type="predicted"/>
<organism evidence="1 2">
    <name type="scientific">Elizabethkingia anophelis R26</name>
    <dbReference type="NCBI Taxonomy" id="1246994"/>
    <lineage>
        <taxon>Bacteria</taxon>
        <taxon>Pseudomonadati</taxon>
        <taxon>Bacteroidota</taxon>
        <taxon>Flavobacteriia</taxon>
        <taxon>Flavobacteriales</taxon>
        <taxon>Weeksellaceae</taxon>
        <taxon>Elizabethkingia</taxon>
    </lineage>
</organism>
<dbReference type="EMBL" id="CP023401">
    <property type="protein sequence ID" value="ATC36322.1"/>
    <property type="molecule type" value="Genomic_DNA"/>
</dbReference>
<evidence type="ECO:0008006" key="3">
    <source>
        <dbReference type="Google" id="ProtNLM"/>
    </source>
</evidence>
<sequence>MKKQLYIITSITVFSALFFNSCRSTDTENSISNGASSVNINLLGTEFSSSSSSAQASLNKGGIDFSTITTQKHSVMVNPSNVIIAELSSSLDGVGTSANASLNMRPVAAVSGNPLTSGMKFRVIAYRSNGNYHTHQDYTVGQTAVPMMLDNGAGYNIVVYSYGTASLPAISSGEQNNISSASVNYDDANRDFMYQKISYTPVNDNNTLNITLRHKVAQITTILQNNTTQYPGNNITSISNATISQHYSNGSFSLNTGSMSGRTASTNAIITFPTPSGTSVTASPIFINNDTGGNLLGTFSAQVQVGSGSVQNILAQNAFRITPETKSNLTINLRTCRAKVSATVTKDFMCHNMGADQSSDPFTPAAAIHGNKYQWGSNSNGKAIFYISQSDDQNNSGSITNWNTVNTTITNWSDGATKGTYDPCPTGYRVPTKDQIDGLINNNTITYIGSNWTSTSTNYSAGIKVGNDLFLPAAGRRSNTDGALSERGSAGRYWTSSIDPNYTSYGAIGLLFSNGSISYNGVGYARTNGFSVRCIAQ</sequence>